<dbReference type="AlphaFoldDB" id="X1JBZ9"/>
<dbReference type="EMBL" id="BARV01000043">
    <property type="protein sequence ID" value="GAH92236.1"/>
    <property type="molecule type" value="Genomic_DNA"/>
</dbReference>
<reference evidence="1" key="1">
    <citation type="journal article" date="2014" name="Front. Microbiol.">
        <title>High frequency of phylogenetically diverse reductive dehalogenase-homologous genes in deep subseafloor sedimentary metagenomes.</title>
        <authorList>
            <person name="Kawai M."/>
            <person name="Futagami T."/>
            <person name="Toyoda A."/>
            <person name="Takaki Y."/>
            <person name="Nishi S."/>
            <person name="Hori S."/>
            <person name="Arai W."/>
            <person name="Tsubouchi T."/>
            <person name="Morono Y."/>
            <person name="Uchiyama I."/>
            <person name="Ito T."/>
            <person name="Fujiyama A."/>
            <person name="Inagaki F."/>
            <person name="Takami H."/>
        </authorList>
    </citation>
    <scope>NUCLEOTIDE SEQUENCE</scope>
    <source>
        <strain evidence="1">Expedition CK06-06</strain>
    </source>
</reference>
<evidence type="ECO:0000313" key="2">
    <source>
        <dbReference type="EMBL" id="GAH92255.1"/>
    </source>
</evidence>
<evidence type="ECO:0000313" key="1">
    <source>
        <dbReference type="EMBL" id="GAH92236.1"/>
    </source>
</evidence>
<accession>X1JBZ9</accession>
<proteinExistence type="predicted"/>
<organism evidence="1">
    <name type="scientific">marine sediment metagenome</name>
    <dbReference type="NCBI Taxonomy" id="412755"/>
    <lineage>
        <taxon>unclassified sequences</taxon>
        <taxon>metagenomes</taxon>
        <taxon>ecological metagenomes</taxon>
    </lineage>
</organism>
<comment type="caution">
    <text evidence="1">The sequence shown here is derived from an EMBL/GenBank/DDBJ whole genome shotgun (WGS) entry which is preliminary data.</text>
</comment>
<name>X1JBZ9_9ZZZZ</name>
<gene>
    <name evidence="1" type="ORF">S06H3_00269</name>
    <name evidence="2" type="ORF">S06H3_00276</name>
</gene>
<protein>
    <submittedName>
        <fullName evidence="1">Uncharacterized protein</fullName>
    </submittedName>
</protein>
<dbReference type="EMBL" id="BARV01000043">
    <property type="protein sequence ID" value="GAH92255.1"/>
    <property type="molecule type" value="Genomic_DNA"/>
</dbReference>
<sequence>MGDFCLRCSKKHNCPEGRKMLKKIELLRAAFFDRVFNEGGAYCR</sequence>